<feature type="transmembrane region" description="Helical" evidence="2">
    <location>
        <begin position="140"/>
        <end position="163"/>
    </location>
</feature>
<evidence type="ECO:0008006" key="7">
    <source>
        <dbReference type="Google" id="ProtNLM"/>
    </source>
</evidence>
<accession>A0A3M2JKS9</accession>
<evidence type="ECO:0000259" key="3">
    <source>
        <dbReference type="Pfam" id="PF10081"/>
    </source>
</evidence>
<evidence type="ECO:0000259" key="4">
    <source>
        <dbReference type="Pfam" id="PF15420"/>
    </source>
</evidence>
<feature type="transmembrane region" description="Helical" evidence="2">
    <location>
        <begin position="115"/>
        <end position="134"/>
    </location>
</feature>
<feature type="domain" description="Alpha/beta-hydrolase N-terminal" evidence="4">
    <location>
        <begin position="129"/>
        <end position="351"/>
    </location>
</feature>
<comment type="caution">
    <text evidence="5">The sequence shown here is derived from an EMBL/GenBank/DDBJ whole genome shotgun (WGS) entry which is preliminary data.</text>
</comment>
<protein>
    <recommendedName>
        <fullName evidence="7">Alpha/beta-hydrolase catalytic domain-containing protein</fullName>
    </recommendedName>
</protein>
<feature type="domain" description="Alpha/beta-hydrolase catalytic" evidence="3">
    <location>
        <begin position="369"/>
        <end position="656"/>
    </location>
</feature>
<proteinExistence type="predicted"/>
<feature type="transmembrane region" description="Helical" evidence="2">
    <location>
        <begin position="191"/>
        <end position="212"/>
    </location>
</feature>
<dbReference type="AlphaFoldDB" id="A0A3M2JKS9"/>
<keyword evidence="2" id="KW-1133">Transmembrane helix</keyword>
<feature type="region of interest" description="Disordered" evidence="1">
    <location>
        <begin position="1"/>
        <end position="115"/>
    </location>
</feature>
<feature type="transmembrane region" description="Helical" evidence="2">
    <location>
        <begin position="273"/>
        <end position="291"/>
    </location>
</feature>
<name>A0A3M2JKS9_9CELL</name>
<evidence type="ECO:0000256" key="2">
    <source>
        <dbReference type="SAM" id="Phobius"/>
    </source>
</evidence>
<evidence type="ECO:0000256" key="1">
    <source>
        <dbReference type="SAM" id="MobiDB-lite"/>
    </source>
</evidence>
<dbReference type="InterPro" id="IPR027787">
    <property type="entry name" value="Alpha/beta-hydrolase_catalytic"/>
</dbReference>
<evidence type="ECO:0000313" key="5">
    <source>
        <dbReference type="EMBL" id="RMI14279.1"/>
    </source>
</evidence>
<feature type="transmembrane region" description="Helical" evidence="2">
    <location>
        <begin position="232"/>
        <end position="253"/>
    </location>
</feature>
<organism evidence="5 6">
    <name type="scientific">Cellulomonas triticagri</name>
    <dbReference type="NCBI Taxonomy" id="2483352"/>
    <lineage>
        <taxon>Bacteria</taxon>
        <taxon>Bacillati</taxon>
        <taxon>Actinomycetota</taxon>
        <taxon>Actinomycetes</taxon>
        <taxon>Micrococcales</taxon>
        <taxon>Cellulomonadaceae</taxon>
        <taxon>Cellulomonas</taxon>
    </lineage>
</organism>
<keyword evidence="2" id="KW-0812">Transmembrane</keyword>
<dbReference type="Pfam" id="PF10081">
    <property type="entry name" value="Abhydrolase_9"/>
    <property type="match status" value="1"/>
</dbReference>
<dbReference type="Pfam" id="PF15420">
    <property type="entry name" value="Abhydrolase_9_N"/>
    <property type="match status" value="1"/>
</dbReference>
<dbReference type="EMBL" id="RFFI01000002">
    <property type="protein sequence ID" value="RMI14279.1"/>
    <property type="molecule type" value="Genomic_DNA"/>
</dbReference>
<gene>
    <name evidence="5" type="ORF">EBM89_00510</name>
</gene>
<feature type="compositionally biased region" description="Basic and acidic residues" evidence="1">
    <location>
        <begin position="32"/>
        <end position="45"/>
    </location>
</feature>
<dbReference type="InterPro" id="IPR027788">
    <property type="entry name" value="Alpha/beta-hydrolase_N_dom"/>
</dbReference>
<feature type="compositionally biased region" description="Basic residues" evidence="1">
    <location>
        <begin position="53"/>
        <end position="64"/>
    </location>
</feature>
<keyword evidence="2" id="KW-0472">Membrane</keyword>
<dbReference type="Proteomes" id="UP000269289">
    <property type="component" value="Unassembled WGS sequence"/>
</dbReference>
<keyword evidence="6" id="KW-1185">Reference proteome</keyword>
<evidence type="ECO:0000313" key="6">
    <source>
        <dbReference type="Proteomes" id="UP000269289"/>
    </source>
</evidence>
<sequence>MPMSSPQMTRMFGLPSGMVPSLDRPSRQCRAGRRDDTSPDRDEMRPAVWHHPSDRRRRPGHRRAPGPGGQEEARMTTPEAHPDVLEPAGTDAAGTDPAPEAPAAHRRRRPRPPSAPGIALGTVFAALAMTPSLLPRDWFFQAGVSGISGALGYGIGVLLAWALRHVPAWRRLLAWATHRVPPRVRAWLRPLLGSLLGAAAVALLVVMLVHGSRWQREMSEAMGMPGPSTGDWLRTGPLLLVVAAALVFAVRGLRWTSLRVERVLRRRLRFPRILASGVAAGLVAVLVVVLVNDVLLSRALSWADTAFASANTRDHAGVVQPTAPERSGSPDSLVPWDTLGREGRRFVSEGPGPDVLSAASRTGTVTEPVRVYAGLDSAPTAEERAALAVADLERAGGFDRAVLLIATTTGSGWVNGSAVASLELLHAGDTAAVATQYSYLPSWLSFLVDRSRAADEAQALAAAVEARVAQMPEADRPQVLAYGESLGSYGSETAYDSLADIRARTDGVLWVGPPNSNPIWHALVDRRDPGTTSLAPVYASGLLVRFAGDTEQIAEPPTAWEEPRVLYLQHASDPIVWWGPDLLFSEPDWLQGNPAGEGGLTMTWYPVVTFWQLTFDLVNSKGVPDGHGHNYDGLTLDGWVAVAPPDGWTDADTERVRALLDD</sequence>
<reference evidence="5 6" key="1">
    <citation type="submission" date="2018-10" db="EMBL/GenBank/DDBJ databases">
        <title>Isolation, diversity and antifungal activity of actinobacteria from wheat.</title>
        <authorList>
            <person name="Han C."/>
        </authorList>
    </citation>
    <scope>NUCLEOTIDE SEQUENCE [LARGE SCALE GENOMIC DNA]</scope>
    <source>
        <strain evidence="5 6">NEAU-YY56</strain>
    </source>
</reference>